<dbReference type="AlphaFoldDB" id="A0AAF0CDN0"/>
<feature type="transmembrane region" description="Helical" evidence="1">
    <location>
        <begin position="5"/>
        <end position="23"/>
    </location>
</feature>
<dbReference type="Proteomes" id="UP000032352">
    <property type="component" value="Chromosome pTvir"/>
</dbReference>
<feature type="transmembrane region" description="Helical" evidence="1">
    <location>
        <begin position="65"/>
        <end position="87"/>
    </location>
</feature>
<gene>
    <name evidence="2" type="ORF">SG34_033035</name>
</gene>
<name>A0AAF0CDN0_9GAMM</name>
<reference evidence="2 3" key="2">
    <citation type="journal article" date="2022" name="Mar. Drugs">
        <title>Bioassay-Guided Fractionation Leads to the Detection of Cholic Acid Generated by the Rare Thalassomonas sp.</title>
        <authorList>
            <person name="Pheiffer F."/>
            <person name="Schneider Y.K."/>
            <person name="Hansen E.H."/>
            <person name="Andersen J.H."/>
            <person name="Isaksson J."/>
            <person name="Busche T."/>
            <person name="R C."/>
            <person name="Kalinowski J."/>
            <person name="Zyl L.V."/>
            <person name="Trindade M."/>
        </authorList>
    </citation>
    <scope>NUCLEOTIDE SEQUENCE [LARGE SCALE GENOMIC DNA]</scope>
    <source>
        <strain evidence="2 3">XOM25</strain>
    </source>
</reference>
<feature type="transmembrane region" description="Helical" evidence="1">
    <location>
        <begin position="93"/>
        <end position="112"/>
    </location>
</feature>
<dbReference type="EMBL" id="CP059734">
    <property type="protein sequence ID" value="WDE08730.1"/>
    <property type="molecule type" value="Genomic_DNA"/>
</dbReference>
<evidence type="ECO:0000256" key="1">
    <source>
        <dbReference type="SAM" id="Phobius"/>
    </source>
</evidence>
<evidence type="ECO:0000313" key="3">
    <source>
        <dbReference type="Proteomes" id="UP000032352"/>
    </source>
</evidence>
<accession>A0AAF0CDN0</accession>
<sequence length="193" mass="20798">MEDIFWFVVMITALGGIISWLGRTVTALLVAYFVVGCVGATVAYLGLETFFLASYGNTLASAKNIPILTFILSFIDLKPAAAFFSVFPEETRLWLIGGATAVSVIAVTLPFVTFANSIFSAMGADEGTKSVNSLGRFLRPKITAIEQREGELQTRITSMCEAIDSLKSETEKLRAEVESHNALQAGNKATADN</sequence>
<reference evidence="2 3" key="1">
    <citation type="journal article" date="2015" name="Genome Announc.">
        <title>Draft Genome Sequences of Marine Isolates of Thalassomonas viridans and Thalassomonas actiniarum.</title>
        <authorList>
            <person name="Olonade I."/>
            <person name="van Zyl L.J."/>
            <person name="Trindade M."/>
        </authorList>
    </citation>
    <scope>NUCLEOTIDE SEQUENCE [LARGE SCALE GENOMIC DNA]</scope>
    <source>
        <strain evidence="2 3">XOM25</strain>
    </source>
</reference>
<evidence type="ECO:0000313" key="2">
    <source>
        <dbReference type="EMBL" id="WDE08730.1"/>
    </source>
</evidence>
<protein>
    <submittedName>
        <fullName evidence="2">Uncharacterized protein</fullName>
    </submittedName>
</protein>
<feature type="transmembrane region" description="Helical" evidence="1">
    <location>
        <begin position="29"/>
        <end position="53"/>
    </location>
</feature>
<dbReference type="KEGG" id="tvd:SG34_033035"/>
<proteinExistence type="predicted"/>
<keyword evidence="1" id="KW-0812">Transmembrane</keyword>
<organism evidence="2 3">
    <name type="scientific">Thalassomonas viridans</name>
    <dbReference type="NCBI Taxonomy" id="137584"/>
    <lineage>
        <taxon>Bacteria</taxon>
        <taxon>Pseudomonadati</taxon>
        <taxon>Pseudomonadota</taxon>
        <taxon>Gammaproteobacteria</taxon>
        <taxon>Alteromonadales</taxon>
        <taxon>Colwelliaceae</taxon>
        <taxon>Thalassomonas</taxon>
    </lineage>
</organism>
<keyword evidence="3" id="KW-1185">Reference proteome</keyword>
<dbReference type="RefSeq" id="WP_044839812.1">
    <property type="nucleotide sequence ID" value="NZ_CP059734.1"/>
</dbReference>
<keyword evidence="1" id="KW-0472">Membrane</keyword>
<keyword evidence="1" id="KW-1133">Transmembrane helix</keyword>